<dbReference type="GO" id="GO:0004252">
    <property type="term" value="F:serine-type endopeptidase activity"/>
    <property type="evidence" value="ECO:0007669"/>
    <property type="project" value="InterPro"/>
</dbReference>
<evidence type="ECO:0000256" key="2">
    <source>
        <dbReference type="SAM" id="MobiDB-lite"/>
    </source>
</evidence>
<dbReference type="SUPFAM" id="SSF50494">
    <property type="entry name" value="Trypsin-like serine proteases"/>
    <property type="match status" value="1"/>
</dbReference>
<accession>K1PH66</accession>
<dbReference type="InParanoid" id="K1PH66"/>
<proteinExistence type="predicted"/>
<feature type="compositionally biased region" description="Pro residues" evidence="2">
    <location>
        <begin position="243"/>
        <end position="257"/>
    </location>
</feature>
<dbReference type="InterPro" id="IPR001254">
    <property type="entry name" value="Trypsin_dom"/>
</dbReference>
<sequence length="663" mass="74595">MRFFCSISSLRVAAGMNRISEGGMTSGISKVTVHPQFGSSSPGFPNDIALVELQTPFLAGGSIQIASLPSSKTEDFSNLPDCWMTGWGRTSGSSGYSDVLMEAQVTNIRNTQCVNQWNNVPSAAILDNHVSFRFLRLRFAHYICEMTRITENEHDVQSNTFYSLYNTVLGQYLVIPGTTSVAMFSFAVFTIVVFGIFKDCASSHKTHVDRDVPYDELIDRIQRYLALRQNDIAAPSTRTPDATPSPGPKPSPGPTPSPGTNAAGSTSSRPDTTHAPPGTPLAPSTQYPYIMNGSFPATPPSGPSVGPFRGNFSLDTNLHCPILTELLMRRVVKFPRTDDMMDSITVYPEKFRPLLRTAIKLLSFAKDPDVAALFLLRRFTRDVMESRLRCGTAKYQQVLIYAIIQEMKMLLQNNSVAGNIVASLQGFPRFYYYVERRFREMIMHGGSRDTWAPNFLEEMRHFLVNQPGLQCTSLEKMKWNHAWVVNETKNGFLDMEQTGYIHRVGLRMLTRLASEFYGKEWPNYETTFPYDAIMNSLIGYTKQVMNVMADYERKLFNSPLNSVEAIFAKYLAPGQQQEFRHIINFLTSPHPTPFPPSPYPSGSPTTDWNTIRIKVQESQSYLKRLLYMLESSTGSPDDMKKLVTEAVTQLDRLMNYLPSHTVV</sequence>
<organism evidence="3">
    <name type="scientific">Magallana gigas</name>
    <name type="common">Pacific oyster</name>
    <name type="synonym">Crassostrea gigas</name>
    <dbReference type="NCBI Taxonomy" id="29159"/>
    <lineage>
        <taxon>Eukaryota</taxon>
        <taxon>Metazoa</taxon>
        <taxon>Spiralia</taxon>
        <taxon>Lophotrochozoa</taxon>
        <taxon>Mollusca</taxon>
        <taxon>Bivalvia</taxon>
        <taxon>Autobranchia</taxon>
        <taxon>Pteriomorphia</taxon>
        <taxon>Ostreida</taxon>
        <taxon>Ostreoidea</taxon>
        <taxon>Ostreidae</taxon>
        <taxon>Magallana</taxon>
    </lineage>
</organism>
<dbReference type="Gene3D" id="2.40.10.10">
    <property type="entry name" value="Trypsin-like serine proteases"/>
    <property type="match status" value="2"/>
</dbReference>
<keyword evidence="1" id="KW-1015">Disulfide bond</keyword>
<dbReference type="AlphaFoldDB" id="K1PH66"/>
<reference evidence="3" key="1">
    <citation type="journal article" date="2012" name="Nature">
        <title>The oyster genome reveals stress adaptation and complexity of shell formation.</title>
        <authorList>
            <person name="Zhang G."/>
            <person name="Fang X."/>
            <person name="Guo X."/>
            <person name="Li L."/>
            <person name="Luo R."/>
            <person name="Xu F."/>
            <person name="Yang P."/>
            <person name="Zhang L."/>
            <person name="Wang X."/>
            <person name="Qi H."/>
            <person name="Xiong Z."/>
            <person name="Que H."/>
            <person name="Xie Y."/>
            <person name="Holland P.W."/>
            <person name="Paps J."/>
            <person name="Zhu Y."/>
            <person name="Wu F."/>
            <person name="Chen Y."/>
            <person name="Wang J."/>
            <person name="Peng C."/>
            <person name="Meng J."/>
            <person name="Yang L."/>
            <person name="Liu J."/>
            <person name="Wen B."/>
            <person name="Zhang N."/>
            <person name="Huang Z."/>
            <person name="Zhu Q."/>
            <person name="Feng Y."/>
            <person name="Mount A."/>
            <person name="Hedgecock D."/>
            <person name="Xu Z."/>
            <person name="Liu Y."/>
            <person name="Domazet-Loso T."/>
            <person name="Du Y."/>
            <person name="Sun X."/>
            <person name="Zhang S."/>
            <person name="Liu B."/>
            <person name="Cheng P."/>
            <person name="Jiang X."/>
            <person name="Li J."/>
            <person name="Fan D."/>
            <person name="Wang W."/>
            <person name="Fu W."/>
            <person name="Wang T."/>
            <person name="Wang B."/>
            <person name="Zhang J."/>
            <person name="Peng Z."/>
            <person name="Li Y."/>
            <person name="Li N."/>
            <person name="Wang J."/>
            <person name="Chen M."/>
            <person name="He Y."/>
            <person name="Tan F."/>
            <person name="Song X."/>
            <person name="Zheng Q."/>
            <person name="Huang R."/>
            <person name="Yang H."/>
            <person name="Du X."/>
            <person name="Chen L."/>
            <person name="Yang M."/>
            <person name="Gaffney P.M."/>
            <person name="Wang S."/>
            <person name="Luo L."/>
            <person name="She Z."/>
            <person name="Ming Y."/>
            <person name="Huang W."/>
            <person name="Zhang S."/>
            <person name="Huang B."/>
            <person name="Zhang Y."/>
            <person name="Qu T."/>
            <person name="Ni P."/>
            <person name="Miao G."/>
            <person name="Wang J."/>
            <person name="Wang Q."/>
            <person name="Steinberg C.E."/>
            <person name="Wang H."/>
            <person name="Li N."/>
            <person name="Qian L."/>
            <person name="Zhang G."/>
            <person name="Li Y."/>
            <person name="Yang H."/>
            <person name="Liu X."/>
            <person name="Wang J."/>
            <person name="Yin Y."/>
            <person name="Wang J."/>
        </authorList>
    </citation>
    <scope>NUCLEOTIDE SEQUENCE [LARGE SCALE GENOMIC DNA]</scope>
    <source>
        <strain evidence="3">05x7-T-G4-1.051#20</strain>
    </source>
</reference>
<dbReference type="EMBL" id="JH819023">
    <property type="protein sequence ID" value="EKC18229.1"/>
    <property type="molecule type" value="Genomic_DNA"/>
</dbReference>
<name>K1PH66_MAGGI</name>
<evidence type="ECO:0000313" key="3">
    <source>
        <dbReference type="EMBL" id="EKC18229.1"/>
    </source>
</evidence>
<dbReference type="HOGENOM" id="CLU_414045_0_0_1"/>
<dbReference type="SMART" id="SM00020">
    <property type="entry name" value="Tryp_SPc"/>
    <property type="match status" value="1"/>
</dbReference>
<protein>
    <submittedName>
        <fullName evidence="3">Fibrinolytic enzyme, isozyme C</fullName>
    </submittedName>
</protein>
<dbReference type="Pfam" id="PF00089">
    <property type="entry name" value="Trypsin"/>
    <property type="match status" value="1"/>
</dbReference>
<dbReference type="PROSITE" id="PS50240">
    <property type="entry name" value="TRYPSIN_DOM"/>
    <property type="match status" value="1"/>
</dbReference>
<gene>
    <name evidence="3" type="ORF">CGI_10014159</name>
</gene>
<dbReference type="GO" id="GO:0006508">
    <property type="term" value="P:proteolysis"/>
    <property type="evidence" value="ECO:0007669"/>
    <property type="project" value="InterPro"/>
</dbReference>
<evidence type="ECO:0000256" key="1">
    <source>
        <dbReference type="ARBA" id="ARBA00023157"/>
    </source>
</evidence>
<feature type="region of interest" description="Disordered" evidence="2">
    <location>
        <begin position="229"/>
        <end position="302"/>
    </location>
</feature>
<dbReference type="PANTHER" id="PTHR24252:SF7">
    <property type="entry name" value="HYALIN"/>
    <property type="match status" value="1"/>
</dbReference>
<dbReference type="InterPro" id="IPR009003">
    <property type="entry name" value="Peptidase_S1_PA"/>
</dbReference>
<dbReference type="InterPro" id="IPR043504">
    <property type="entry name" value="Peptidase_S1_PA_chymotrypsin"/>
</dbReference>
<dbReference type="PANTHER" id="PTHR24252">
    <property type="entry name" value="ACROSIN-RELATED"/>
    <property type="match status" value="1"/>
</dbReference>